<dbReference type="EMBL" id="QXFV01000011">
    <property type="protein sequence ID" value="KAE9052472.1"/>
    <property type="molecule type" value="Genomic_DNA"/>
</dbReference>
<evidence type="ECO:0000256" key="1">
    <source>
        <dbReference type="ARBA" id="ARBA00022670"/>
    </source>
</evidence>
<evidence type="ECO:0000313" key="13">
    <source>
        <dbReference type="EMBL" id="KAE9052472.1"/>
    </source>
</evidence>
<keyword evidence="8" id="KW-0239">DNA-directed DNA polymerase</keyword>
<dbReference type="GO" id="GO:0003677">
    <property type="term" value="F:DNA binding"/>
    <property type="evidence" value="ECO:0007669"/>
    <property type="project" value="UniProtKB-KW"/>
</dbReference>
<dbReference type="PANTHER" id="PTHR37984:SF15">
    <property type="entry name" value="INTEGRASE CATALYTIC DOMAIN-CONTAINING PROTEIN"/>
    <property type="match status" value="1"/>
</dbReference>
<dbReference type="InterPro" id="IPR050951">
    <property type="entry name" value="Retrovirus_Pol_polyprotein"/>
</dbReference>
<evidence type="ECO:0000256" key="9">
    <source>
        <dbReference type="ARBA" id="ARBA00023125"/>
    </source>
</evidence>
<sequence>MSGAYWFSTMDRMSAYYQVRMREADVKFTAFQAPNGFWEYLVLSMGVCNAPATMHSRIKKSYKKNRDVQAILAAIKKRKSILNTRSEHQQHRKYRYTSEANGLLWYQTPADDAQRIVVPNYVKLRQTIISECHDTNYGGHPGAERTYLTLARHWYRSKMLNSIKKFITDCEPCRMNKPRLTKHRGLLSIPDKRSRPTSMDFITDLLRTKQDVDFIWVVVDWLTKRFHFVPTTKKVNAEGVARLFIDNIWKLHGMPANIVSDRDRKFVCLLASCLQVHRDEAQHDRSTSRSRRRTVGAHEPNLERHTKLALFEADLGYIPLSPLQLASKQLESVPKSQRGAEFHVRQAAILLRCREALAQAQERMCDVCDQNSVEQIFEVGDKVHLSTQHLDPKHSRLPNSTKFGPKWIGPYTVVRKIHNHAYELNIQAGNKLHPVFNTASLKPYKEPTHLPQSSDVILADGSIDQIVKALRGKRTRKRWIQYLVGWVGEEKQT</sequence>
<dbReference type="PANTHER" id="PTHR37984">
    <property type="entry name" value="PROTEIN CBG26694"/>
    <property type="match status" value="1"/>
</dbReference>
<evidence type="ECO:0000313" key="14">
    <source>
        <dbReference type="Proteomes" id="UP000429607"/>
    </source>
</evidence>
<dbReference type="Gene3D" id="3.30.420.10">
    <property type="entry name" value="Ribonuclease H-like superfamily/Ribonuclease H"/>
    <property type="match status" value="1"/>
</dbReference>
<dbReference type="InterPro" id="IPR043502">
    <property type="entry name" value="DNA/RNA_pol_sf"/>
</dbReference>
<dbReference type="Pfam" id="PF24626">
    <property type="entry name" value="SH3_Tf2-1"/>
    <property type="match status" value="1"/>
</dbReference>
<accession>A0A6A3P9H6</accession>
<name>A0A6A3P9H6_9STRA</name>
<keyword evidence="5" id="KW-0460">Magnesium</keyword>
<dbReference type="GO" id="GO:0003887">
    <property type="term" value="F:DNA-directed DNA polymerase activity"/>
    <property type="evidence" value="ECO:0007669"/>
    <property type="project" value="UniProtKB-KW"/>
</dbReference>
<dbReference type="AlphaFoldDB" id="A0A6A3P9H6"/>
<gene>
    <name evidence="13" type="ORF">PR001_g476</name>
</gene>
<feature type="domain" description="Integrase zinc-binding" evidence="11">
    <location>
        <begin position="123"/>
        <end position="179"/>
    </location>
</feature>
<dbReference type="InterPro" id="IPR041588">
    <property type="entry name" value="Integrase_H2C2"/>
</dbReference>
<evidence type="ECO:0000256" key="2">
    <source>
        <dbReference type="ARBA" id="ARBA00022723"/>
    </source>
</evidence>
<dbReference type="GO" id="GO:0003964">
    <property type="term" value="F:RNA-directed DNA polymerase activity"/>
    <property type="evidence" value="ECO:0007669"/>
    <property type="project" value="UniProtKB-KW"/>
</dbReference>
<evidence type="ECO:0000256" key="8">
    <source>
        <dbReference type="ARBA" id="ARBA00022932"/>
    </source>
</evidence>
<dbReference type="SUPFAM" id="SSF53098">
    <property type="entry name" value="Ribonuclease H-like"/>
    <property type="match status" value="1"/>
</dbReference>
<keyword evidence="7" id="KW-0695">RNA-directed DNA polymerase</keyword>
<dbReference type="Proteomes" id="UP000429607">
    <property type="component" value="Unassembled WGS sequence"/>
</dbReference>
<dbReference type="GO" id="GO:0015074">
    <property type="term" value="P:DNA integration"/>
    <property type="evidence" value="ECO:0007669"/>
    <property type="project" value="UniProtKB-KW"/>
</dbReference>
<organism evidence="13 14">
    <name type="scientific">Phytophthora rubi</name>
    <dbReference type="NCBI Taxonomy" id="129364"/>
    <lineage>
        <taxon>Eukaryota</taxon>
        <taxon>Sar</taxon>
        <taxon>Stramenopiles</taxon>
        <taxon>Oomycota</taxon>
        <taxon>Peronosporomycetes</taxon>
        <taxon>Peronosporales</taxon>
        <taxon>Peronosporaceae</taxon>
        <taxon>Phytophthora</taxon>
    </lineage>
</organism>
<evidence type="ECO:0000256" key="4">
    <source>
        <dbReference type="ARBA" id="ARBA00022801"/>
    </source>
</evidence>
<dbReference type="InterPro" id="IPR012337">
    <property type="entry name" value="RNaseH-like_sf"/>
</dbReference>
<reference evidence="13 14" key="1">
    <citation type="submission" date="2018-09" db="EMBL/GenBank/DDBJ databases">
        <title>Genomic investigation of the strawberry pathogen Phytophthora fragariae indicates pathogenicity is determined by transcriptional variation in three key races.</title>
        <authorList>
            <person name="Adams T.M."/>
            <person name="Armitage A.D."/>
            <person name="Sobczyk M.K."/>
            <person name="Bates H.J."/>
            <person name="Dunwell J.M."/>
            <person name="Nellist C.F."/>
            <person name="Harrison R.J."/>
        </authorList>
    </citation>
    <scope>NUCLEOTIDE SEQUENCE [LARGE SCALE GENOMIC DNA]</scope>
    <source>
        <strain evidence="13 14">SCRP249</strain>
    </source>
</reference>
<evidence type="ECO:0000256" key="3">
    <source>
        <dbReference type="ARBA" id="ARBA00022750"/>
    </source>
</evidence>
<dbReference type="SUPFAM" id="SSF56672">
    <property type="entry name" value="DNA/RNA polymerases"/>
    <property type="match status" value="1"/>
</dbReference>
<protein>
    <submittedName>
        <fullName evidence="13">Uncharacterized protein</fullName>
    </submittedName>
</protein>
<evidence type="ECO:0000259" key="12">
    <source>
        <dbReference type="Pfam" id="PF24626"/>
    </source>
</evidence>
<evidence type="ECO:0000256" key="6">
    <source>
        <dbReference type="ARBA" id="ARBA00022908"/>
    </source>
</evidence>
<keyword evidence="8" id="KW-0808">Transferase</keyword>
<keyword evidence="2" id="KW-0479">Metal-binding</keyword>
<dbReference type="GO" id="GO:0046872">
    <property type="term" value="F:metal ion binding"/>
    <property type="evidence" value="ECO:0007669"/>
    <property type="project" value="UniProtKB-KW"/>
</dbReference>
<keyword evidence="9" id="KW-0238">DNA-binding</keyword>
<comment type="caution">
    <text evidence="13">The sequence shown here is derived from an EMBL/GenBank/DDBJ whole genome shotgun (WGS) entry which is preliminary data.</text>
</comment>
<proteinExistence type="predicted"/>
<keyword evidence="3" id="KW-0064">Aspartyl protease</keyword>
<dbReference type="GO" id="GO:0004190">
    <property type="term" value="F:aspartic-type endopeptidase activity"/>
    <property type="evidence" value="ECO:0007669"/>
    <property type="project" value="UniProtKB-KW"/>
</dbReference>
<evidence type="ECO:0000259" key="11">
    <source>
        <dbReference type="Pfam" id="PF17921"/>
    </source>
</evidence>
<dbReference type="GO" id="GO:0006310">
    <property type="term" value="P:DNA recombination"/>
    <property type="evidence" value="ECO:0007669"/>
    <property type="project" value="UniProtKB-KW"/>
</dbReference>
<dbReference type="GO" id="GO:0006508">
    <property type="term" value="P:proteolysis"/>
    <property type="evidence" value="ECO:0007669"/>
    <property type="project" value="UniProtKB-KW"/>
</dbReference>
<dbReference type="InterPro" id="IPR036397">
    <property type="entry name" value="RNaseH_sf"/>
</dbReference>
<dbReference type="Gene3D" id="1.10.340.70">
    <property type="match status" value="1"/>
</dbReference>
<dbReference type="Pfam" id="PF17921">
    <property type="entry name" value="Integrase_H2C2"/>
    <property type="match status" value="1"/>
</dbReference>
<evidence type="ECO:0000256" key="5">
    <source>
        <dbReference type="ARBA" id="ARBA00022842"/>
    </source>
</evidence>
<keyword evidence="1" id="KW-0645">Protease</keyword>
<evidence type="ECO:0000256" key="7">
    <source>
        <dbReference type="ARBA" id="ARBA00022918"/>
    </source>
</evidence>
<dbReference type="Gene3D" id="3.10.10.10">
    <property type="entry name" value="HIV Type 1 Reverse Transcriptase, subunit A, domain 1"/>
    <property type="match status" value="1"/>
</dbReference>
<feature type="domain" description="Tf2-1-like SH3-like" evidence="12">
    <location>
        <begin position="380"/>
        <end position="445"/>
    </location>
</feature>
<keyword evidence="6" id="KW-0229">DNA integration</keyword>
<dbReference type="InterPro" id="IPR056924">
    <property type="entry name" value="SH3_Tf2-1"/>
</dbReference>
<keyword evidence="4" id="KW-0378">Hydrolase</keyword>
<keyword evidence="10" id="KW-0233">DNA recombination</keyword>
<keyword evidence="8" id="KW-0548">Nucleotidyltransferase</keyword>
<evidence type="ECO:0000256" key="10">
    <source>
        <dbReference type="ARBA" id="ARBA00023172"/>
    </source>
</evidence>